<accession>A0A5J6MV50</accession>
<organism evidence="1 2">
    <name type="scientific">Hypericibacter adhaerens</name>
    <dbReference type="NCBI Taxonomy" id="2602016"/>
    <lineage>
        <taxon>Bacteria</taxon>
        <taxon>Pseudomonadati</taxon>
        <taxon>Pseudomonadota</taxon>
        <taxon>Alphaproteobacteria</taxon>
        <taxon>Rhodospirillales</taxon>
        <taxon>Dongiaceae</taxon>
        <taxon>Hypericibacter</taxon>
    </lineage>
</organism>
<dbReference type="EMBL" id="CP042582">
    <property type="protein sequence ID" value="QEX21023.1"/>
    <property type="molecule type" value="Genomic_DNA"/>
</dbReference>
<name>A0A5J6MV50_9PROT</name>
<keyword evidence="2" id="KW-1185">Reference proteome</keyword>
<reference evidence="1 2" key="1">
    <citation type="submission" date="2019-08" db="EMBL/GenBank/DDBJ databases">
        <title>Hyperibacter terrae gen. nov., sp. nov. and Hyperibacter viscosus sp. nov., two new members in the family Rhodospirillaceae isolated from the rhizosphere of Hypericum perforatum.</title>
        <authorList>
            <person name="Noviana Z."/>
        </authorList>
    </citation>
    <scope>NUCLEOTIDE SEQUENCE [LARGE SCALE GENOMIC DNA]</scope>
    <source>
        <strain evidence="1 2">R5959</strain>
    </source>
</reference>
<dbReference type="KEGG" id="hadh:FRZ61_09430"/>
<dbReference type="Proteomes" id="UP000325797">
    <property type="component" value="Chromosome"/>
</dbReference>
<evidence type="ECO:0000313" key="2">
    <source>
        <dbReference type="Proteomes" id="UP000325797"/>
    </source>
</evidence>
<sequence>MFRRRRSGRLWLGLSLCYLLLFNALLSAGAGARWEIAQADPLQRAILDSLCRPAGGEAPQGQNPGHHPFDCGICGHACPMGGCVPVAFVRSSEFELAAARSFVPAFADRTLLPAGGRLLYPSDSFSQGPPRAVIRA</sequence>
<dbReference type="RefSeq" id="WP_151115255.1">
    <property type="nucleotide sequence ID" value="NZ_CP042582.1"/>
</dbReference>
<protein>
    <submittedName>
        <fullName evidence="1">Uncharacterized protein</fullName>
    </submittedName>
</protein>
<dbReference type="AlphaFoldDB" id="A0A5J6MV50"/>
<evidence type="ECO:0000313" key="1">
    <source>
        <dbReference type="EMBL" id="QEX21023.1"/>
    </source>
</evidence>
<gene>
    <name evidence="1" type="ORF">FRZ61_09430</name>
</gene>
<proteinExistence type="predicted"/>